<dbReference type="VEuPathDB" id="FungiDB:KRP23_8221"/>
<proteinExistence type="predicted"/>
<protein>
    <recommendedName>
        <fullName evidence="4">FYVE-type domain-containing protein</fullName>
    </recommendedName>
</protein>
<dbReference type="HOGENOM" id="CLU_504815_0_0_1"/>
<dbReference type="Proteomes" id="UP000005238">
    <property type="component" value="Unassembled WGS sequence"/>
</dbReference>
<evidence type="ECO:0000313" key="2">
    <source>
        <dbReference type="EnsemblProtists" id="Phyra82441"/>
    </source>
</evidence>
<evidence type="ECO:0008006" key="4">
    <source>
        <dbReference type="Google" id="ProtNLM"/>
    </source>
</evidence>
<dbReference type="EMBL" id="DS566069">
    <property type="status" value="NOT_ANNOTATED_CDS"/>
    <property type="molecule type" value="Genomic_DNA"/>
</dbReference>
<feature type="region of interest" description="Disordered" evidence="1">
    <location>
        <begin position="409"/>
        <end position="431"/>
    </location>
</feature>
<dbReference type="InterPro" id="IPR023393">
    <property type="entry name" value="START-like_dom_sf"/>
</dbReference>
<feature type="compositionally biased region" description="Polar residues" evidence="1">
    <location>
        <begin position="409"/>
        <end position="420"/>
    </location>
</feature>
<dbReference type="InterPro" id="IPR052727">
    <property type="entry name" value="Rab4/Rab5_effector"/>
</dbReference>
<organism evidence="2 3">
    <name type="scientific">Phytophthora ramorum</name>
    <name type="common">Sudden oak death agent</name>
    <dbReference type="NCBI Taxonomy" id="164328"/>
    <lineage>
        <taxon>Eukaryota</taxon>
        <taxon>Sar</taxon>
        <taxon>Stramenopiles</taxon>
        <taxon>Oomycota</taxon>
        <taxon>Peronosporomycetes</taxon>
        <taxon>Peronosporales</taxon>
        <taxon>Peronosporaceae</taxon>
        <taxon>Phytophthora</taxon>
    </lineage>
</organism>
<dbReference type="InParanoid" id="H3GXT6"/>
<dbReference type="AlphaFoldDB" id="H3GXT6"/>
<sequence>MAASRPDSFNFSHGSLSCLPVPACTMSLQSRRAEHPTGTLTLPQLDRYHDRAEGALAETIAAYGDLDGSVDTARWKALKSRHGVRLFRGRQLTTEGQTPLLCVGTLRGHFDDALEGLYCDNTEDMVLMNAIKCPRLAESAVLYTVQQKSTLKPYAFTGIKWATIKLSVASNRDVCYFDKMGLVRQTSGKRMAYHVMQSVDLPEHPHKSKHKRVRLSLCYVLEELEDDLVGVYMQGEVSYTALSWFATSAISDVVLATANVMECARAKKLALVMTANRPGAWRCNSSRKNCFTCKGSSSFFESLNNCAGCNKHMCKKCRFREHVLARDSVSRDHLKRAEFCCVCISKTNLSSLDQIRIEAGGYSVPESAANTTFCKIEEDTEDVIQDSNRSLTSFVRKITAQMQELSSRGVNRASSLSSMGKASEDNEGEDVLNSSRLISDQFVIIEKDLSRPSPSSTRSTTSSSYGRDENDPESFHASLFAKLQQVLNQAEETLVFAREQSLVAHSVRARSRRTTASSEGSGYTSQ</sequence>
<feature type="region of interest" description="Disordered" evidence="1">
    <location>
        <begin position="504"/>
        <end position="526"/>
    </location>
</feature>
<dbReference type="STRING" id="164328.H3GXT6"/>
<reference evidence="3" key="1">
    <citation type="journal article" date="2006" name="Science">
        <title>Phytophthora genome sequences uncover evolutionary origins and mechanisms of pathogenesis.</title>
        <authorList>
            <person name="Tyler B.M."/>
            <person name="Tripathy S."/>
            <person name="Zhang X."/>
            <person name="Dehal P."/>
            <person name="Jiang R.H."/>
            <person name="Aerts A."/>
            <person name="Arredondo F.D."/>
            <person name="Baxter L."/>
            <person name="Bensasson D."/>
            <person name="Beynon J.L."/>
            <person name="Chapman J."/>
            <person name="Damasceno C.M."/>
            <person name="Dorrance A.E."/>
            <person name="Dou D."/>
            <person name="Dickerman A.W."/>
            <person name="Dubchak I.L."/>
            <person name="Garbelotto M."/>
            <person name="Gijzen M."/>
            <person name="Gordon S.G."/>
            <person name="Govers F."/>
            <person name="Grunwald N.J."/>
            <person name="Huang W."/>
            <person name="Ivors K.L."/>
            <person name="Jones R.W."/>
            <person name="Kamoun S."/>
            <person name="Krampis K."/>
            <person name="Lamour K.H."/>
            <person name="Lee M.K."/>
            <person name="McDonald W.H."/>
            <person name="Medina M."/>
            <person name="Meijer H.J."/>
            <person name="Nordberg E.K."/>
            <person name="Maclean D.J."/>
            <person name="Ospina-Giraldo M.D."/>
            <person name="Morris P.F."/>
            <person name="Phuntumart V."/>
            <person name="Putnam N.H."/>
            <person name="Rash S."/>
            <person name="Rose J.K."/>
            <person name="Sakihama Y."/>
            <person name="Salamov A.A."/>
            <person name="Savidor A."/>
            <person name="Scheuring C.F."/>
            <person name="Smith B.M."/>
            <person name="Sobral B.W."/>
            <person name="Terry A."/>
            <person name="Torto-Alalibo T.A."/>
            <person name="Win J."/>
            <person name="Xu Z."/>
            <person name="Zhang H."/>
            <person name="Grigoriev I.V."/>
            <person name="Rokhsar D.S."/>
            <person name="Boore J.L."/>
        </authorList>
    </citation>
    <scope>NUCLEOTIDE SEQUENCE [LARGE SCALE GENOMIC DNA]</scope>
    <source>
        <strain evidence="3">Pr102</strain>
    </source>
</reference>
<keyword evidence="3" id="KW-1185">Reference proteome</keyword>
<feature type="region of interest" description="Disordered" evidence="1">
    <location>
        <begin position="448"/>
        <end position="473"/>
    </location>
</feature>
<dbReference type="PANTHER" id="PTHR13510:SF44">
    <property type="entry name" value="RABENOSYN-5"/>
    <property type="match status" value="1"/>
</dbReference>
<dbReference type="eggNOG" id="ENOG502RG9W">
    <property type="taxonomic scope" value="Eukaryota"/>
</dbReference>
<name>H3GXT6_PHYRM</name>
<reference evidence="2" key="2">
    <citation type="submission" date="2015-06" db="UniProtKB">
        <authorList>
            <consortium name="EnsemblProtists"/>
        </authorList>
    </citation>
    <scope>IDENTIFICATION</scope>
    <source>
        <strain evidence="2">Pr102</strain>
    </source>
</reference>
<dbReference type="VEuPathDB" id="FungiDB:KRP22_12784"/>
<evidence type="ECO:0000313" key="3">
    <source>
        <dbReference type="Proteomes" id="UP000005238"/>
    </source>
</evidence>
<dbReference type="OMA" id="CDNTEDM"/>
<dbReference type="EnsemblProtists" id="Phyra82441">
    <property type="protein sequence ID" value="Phyra82441"/>
    <property type="gene ID" value="Phyra82441"/>
</dbReference>
<accession>H3GXT6</accession>
<dbReference type="PROSITE" id="PS51257">
    <property type="entry name" value="PROKAR_LIPOPROTEIN"/>
    <property type="match status" value="1"/>
</dbReference>
<dbReference type="Gene3D" id="3.30.530.20">
    <property type="match status" value="1"/>
</dbReference>
<evidence type="ECO:0000256" key="1">
    <source>
        <dbReference type="SAM" id="MobiDB-lite"/>
    </source>
</evidence>
<feature type="compositionally biased region" description="Low complexity" evidence="1">
    <location>
        <begin position="451"/>
        <end position="464"/>
    </location>
</feature>
<dbReference type="PANTHER" id="PTHR13510">
    <property type="entry name" value="FYVE-FINGER-CONTAINING RAB5 EFFECTOR PROTEIN RABENOSYN-5-RELATED"/>
    <property type="match status" value="1"/>
</dbReference>